<keyword evidence="4" id="KW-0720">Serine protease</keyword>
<protein>
    <recommendedName>
        <fullName evidence="6">PDZ domain-containing protein</fullName>
    </recommendedName>
</protein>
<dbReference type="Pfam" id="PF17820">
    <property type="entry name" value="PDZ_6"/>
    <property type="match status" value="1"/>
</dbReference>
<accession>A0A645B0S6</accession>
<organism evidence="7">
    <name type="scientific">bioreactor metagenome</name>
    <dbReference type="NCBI Taxonomy" id="1076179"/>
    <lineage>
        <taxon>unclassified sequences</taxon>
        <taxon>metagenomes</taxon>
        <taxon>ecological metagenomes</taxon>
    </lineage>
</organism>
<feature type="coiled-coil region" evidence="5">
    <location>
        <begin position="463"/>
        <end position="490"/>
    </location>
</feature>
<dbReference type="GO" id="GO:0006508">
    <property type="term" value="P:proteolysis"/>
    <property type="evidence" value="ECO:0007669"/>
    <property type="project" value="UniProtKB-KW"/>
</dbReference>
<dbReference type="Gene3D" id="2.30.42.10">
    <property type="match status" value="1"/>
</dbReference>
<name>A0A645B0S6_9ZZZZ</name>
<evidence type="ECO:0000256" key="2">
    <source>
        <dbReference type="ARBA" id="ARBA00022670"/>
    </source>
</evidence>
<dbReference type="SUPFAM" id="SSF50156">
    <property type="entry name" value="PDZ domain-like"/>
    <property type="match status" value="1"/>
</dbReference>
<keyword evidence="2" id="KW-0645">Protease</keyword>
<evidence type="ECO:0000256" key="5">
    <source>
        <dbReference type="SAM" id="Coils"/>
    </source>
</evidence>
<dbReference type="GO" id="GO:0004175">
    <property type="term" value="F:endopeptidase activity"/>
    <property type="evidence" value="ECO:0007669"/>
    <property type="project" value="TreeGrafter"/>
</dbReference>
<dbReference type="SUPFAM" id="SSF52096">
    <property type="entry name" value="ClpP/crotonase"/>
    <property type="match status" value="1"/>
</dbReference>
<reference evidence="7" key="1">
    <citation type="submission" date="2019-08" db="EMBL/GenBank/DDBJ databases">
        <authorList>
            <person name="Kucharzyk K."/>
            <person name="Murdoch R.W."/>
            <person name="Higgins S."/>
            <person name="Loffler F."/>
        </authorList>
    </citation>
    <scope>NUCLEOTIDE SEQUENCE</scope>
</reference>
<evidence type="ECO:0000256" key="1">
    <source>
        <dbReference type="ARBA" id="ARBA00009179"/>
    </source>
</evidence>
<dbReference type="Gene3D" id="3.90.226.10">
    <property type="entry name" value="2-enoyl-CoA Hydratase, Chain A, domain 1"/>
    <property type="match status" value="1"/>
</dbReference>
<dbReference type="GO" id="GO:0030288">
    <property type="term" value="C:outer membrane-bounded periplasmic space"/>
    <property type="evidence" value="ECO:0007669"/>
    <property type="project" value="TreeGrafter"/>
</dbReference>
<evidence type="ECO:0000313" key="7">
    <source>
        <dbReference type="EMBL" id="MPM59009.1"/>
    </source>
</evidence>
<dbReference type="Pfam" id="PF03572">
    <property type="entry name" value="Peptidase_S41"/>
    <property type="match status" value="1"/>
</dbReference>
<comment type="caution">
    <text evidence="7">The sequence shown here is derived from an EMBL/GenBank/DDBJ whole genome shotgun (WGS) entry which is preliminary data.</text>
</comment>
<keyword evidence="5" id="KW-0175">Coiled coil</keyword>
<proteinExistence type="inferred from homology"/>
<dbReference type="PANTHER" id="PTHR32060">
    <property type="entry name" value="TAIL-SPECIFIC PROTEASE"/>
    <property type="match status" value="1"/>
</dbReference>
<gene>
    <name evidence="7" type="ORF">SDC9_105846</name>
</gene>
<evidence type="ECO:0000256" key="3">
    <source>
        <dbReference type="ARBA" id="ARBA00022801"/>
    </source>
</evidence>
<dbReference type="InterPro" id="IPR041489">
    <property type="entry name" value="PDZ_6"/>
</dbReference>
<dbReference type="NCBIfam" id="TIGR00225">
    <property type="entry name" value="prc"/>
    <property type="match status" value="1"/>
</dbReference>
<comment type="similarity">
    <text evidence="1">Belongs to the peptidase S41A family.</text>
</comment>
<dbReference type="SMART" id="SM00228">
    <property type="entry name" value="PDZ"/>
    <property type="match status" value="1"/>
</dbReference>
<dbReference type="SMART" id="SM00245">
    <property type="entry name" value="TSPc"/>
    <property type="match status" value="1"/>
</dbReference>
<dbReference type="CDD" id="cd07560">
    <property type="entry name" value="Peptidase_S41_CPP"/>
    <property type="match status" value="1"/>
</dbReference>
<dbReference type="PANTHER" id="PTHR32060:SF30">
    <property type="entry name" value="CARBOXY-TERMINAL PROCESSING PROTEASE CTPA"/>
    <property type="match status" value="1"/>
</dbReference>
<dbReference type="InterPro" id="IPR005151">
    <property type="entry name" value="Tail-specific_protease"/>
</dbReference>
<dbReference type="CDD" id="cd06782">
    <property type="entry name" value="cpPDZ_CPP-like"/>
    <property type="match status" value="1"/>
</dbReference>
<keyword evidence="3" id="KW-0378">Hydrolase</keyword>
<evidence type="ECO:0000259" key="6">
    <source>
        <dbReference type="PROSITE" id="PS50106"/>
    </source>
</evidence>
<feature type="domain" description="PDZ" evidence="6">
    <location>
        <begin position="72"/>
        <end position="162"/>
    </location>
</feature>
<dbReference type="EMBL" id="VSSQ01017073">
    <property type="protein sequence ID" value="MPM59009.1"/>
    <property type="molecule type" value="Genomic_DNA"/>
</dbReference>
<dbReference type="GO" id="GO:0008236">
    <property type="term" value="F:serine-type peptidase activity"/>
    <property type="evidence" value="ECO:0007669"/>
    <property type="project" value="UniProtKB-KW"/>
</dbReference>
<sequence length="538" mass="59585">MNKFFKGVVCVLIVFSSTTVFSQSKEFKTAKSLDIQLSILRELSLYYVDSVQVDKLVNIGIDAMLESLDPYTVYVPEEDEEGLEFMTTGSYGGVGALIRKVKSGIIISEQYEGSPAARAGLVAGDTIIKIDSVFTENMKVEDCSAKMKGKPGTTVTFLVKKLRGGAPVEYKITREKIHFPDVAYYGVVKDSVGYIRISGFTLGGAKDVRKALLELKSTGKLKRMIIDLRGNGGGLLDEAVEIVSLFVPKGTKIVSSKGRFKQADIDYITKDEPVDTSIPLAVLVNSGSASSSEIVAGALQDLDRATIIGVRTFGKGLVQSIRDVGYNSRIKLTTAKYYTPSGRCVQAIDYSHRNPDGSVGNVPDSLKKAFKTSKGRVVYDGGGIAPDIKAESATYSRPAVSLVYNEVMHEFSMLYFKKHDKIESPSKFVLSEKDYEEFINFAAEKEFDHRTSSEVEYDQLIATAKKEGLYDDLKAEIEKLEKLVKLGKKDVLRKNAKEIKYLLEEEICNRYYFQRGRVESMLRNDPQLDVAVKTKLVN</sequence>
<dbReference type="InterPro" id="IPR004447">
    <property type="entry name" value="Peptidase_S41A"/>
</dbReference>
<dbReference type="AlphaFoldDB" id="A0A645B0S6"/>
<dbReference type="InterPro" id="IPR029045">
    <property type="entry name" value="ClpP/crotonase-like_dom_sf"/>
</dbReference>
<dbReference type="InterPro" id="IPR001478">
    <property type="entry name" value="PDZ"/>
</dbReference>
<dbReference type="PROSITE" id="PS50106">
    <property type="entry name" value="PDZ"/>
    <property type="match status" value="1"/>
</dbReference>
<dbReference type="InterPro" id="IPR036034">
    <property type="entry name" value="PDZ_sf"/>
</dbReference>
<evidence type="ECO:0000256" key="4">
    <source>
        <dbReference type="ARBA" id="ARBA00022825"/>
    </source>
</evidence>
<dbReference type="GO" id="GO:0007165">
    <property type="term" value="P:signal transduction"/>
    <property type="evidence" value="ECO:0007669"/>
    <property type="project" value="TreeGrafter"/>
</dbReference>
<dbReference type="Gene3D" id="3.30.750.44">
    <property type="match status" value="1"/>
</dbReference>